<proteinExistence type="predicted"/>
<dbReference type="EMBL" id="JQGA01000239">
    <property type="protein sequence ID" value="KGO76742.1"/>
    <property type="molecule type" value="Genomic_DNA"/>
</dbReference>
<keyword evidence="2" id="KW-1185">Reference proteome</keyword>
<dbReference type="HOGENOM" id="CLU_2868386_0_0_1"/>
<accession>A0A0A2L9H6</accession>
<organism evidence="1 2">
    <name type="scientific">Penicillium italicum</name>
    <name type="common">Blue mold</name>
    <dbReference type="NCBI Taxonomy" id="40296"/>
    <lineage>
        <taxon>Eukaryota</taxon>
        <taxon>Fungi</taxon>
        <taxon>Dikarya</taxon>
        <taxon>Ascomycota</taxon>
        <taxon>Pezizomycotina</taxon>
        <taxon>Eurotiomycetes</taxon>
        <taxon>Eurotiomycetidae</taxon>
        <taxon>Eurotiales</taxon>
        <taxon>Aspergillaceae</taxon>
        <taxon>Penicillium</taxon>
    </lineage>
</organism>
<evidence type="ECO:0000313" key="1">
    <source>
        <dbReference type="EMBL" id="KGO76742.1"/>
    </source>
</evidence>
<reference evidence="1 2" key="1">
    <citation type="journal article" date="2015" name="Mol. Plant Microbe Interact.">
        <title>Genome, transcriptome, and functional analyses of Penicillium expansum provide new insights into secondary metabolism and pathogenicity.</title>
        <authorList>
            <person name="Ballester A.R."/>
            <person name="Marcet-Houben M."/>
            <person name="Levin E."/>
            <person name="Sela N."/>
            <person name="Selma-Lazaro C."/>
            <person name="Carmona L."/>
            <person name="Wisniewski M."/>
            <person name="Droby S."/>
            <person name="Gonzalez-Candelas L."/>
            <person name="Gabaldon T."/>
        </authorList>
    </citation>
    <scope>NUCLEOTIDE SEQUENCE [LARGE SCALE GENOMIC DNA]</scope>
    <source>
        <strain evidence="1 2">PHI-1</strain>
    </source>
</reference>
<dbReference type="OrthoDB" id="4369670at2759"/>
<dbReference type="STRING" id="40296.A0A0A2L9H6"/>
<dbReference type="AlphaFoldDB" id="A0A0A2L9H6"/>
<name>A0A0A2L9H6_PENIT</name>
<protein>
    <submittedName>
        <fullName evidence="1">Uncharacterized protein</fullName>
    </submittedName>
</protein>
<dbReference type="Proteomes" id="UP000030104">
    <property type="component" value="Unassembled WGS sequence"/>
</dbReference>
<evidence type="ECO:0000313" key="2">
    <source>
        <dbReference type="Proteomes" id="UP000030104"/>
    </source>
</evidence>
<comment type="caution">
    <text evidence="1">The sequence shown here is derived from an EMBL/GenBank/DDBJ whole genome shotgun (WGS) entry which is preliminary data.</text>
</comment>
<sequence length="64" mass="7186">MKGDPLTLTFFTVLSQPLMMQEGHTWKNCSHIEGLSCHEHGHMSCDCPNTECSYCHTMGHCKSS</sequence>
<gene>
    <name evidence="1" type="ORF">PITC_090960</name>
</gene>